<evidence type="ECO:0000256" key="1">
    <source>
        <dbReference type="ARBA" id="ARBA00023015"/>
    </source>
</evidence>
<dbReference type="InterPro" id="IPR018060">
    <property type="entry name" value="HTH_AraC"/>
</dbReference>
<keyword evidence="3" id="KW-0804">Transcription</keyword>
<dbReference type="EMBL" id="DVHM01000031">
    <property type="protein sequence ID" value="HIR69977.1"/>
    <property type="molecule type" value="Genomic_DNA"/>
</dbReference>
<accession>A0A9D1JA21</accession>
<reference evidence="5" key="1">
    <citation type="submission" date="2020-10" db="EMBL/GenBank/DDBJ databases">
        <authorList>
            <person name="Gilroy R."/>
        </authorList>
    </citation>
    <scope>NUCLEOTIDE SEQUENCE</scope>
    <source>
        <strain evidence="5">ChiSjej5B23-6657</strain>
    </source>
</reference>
<evidence type="ECO:0000313" key="6">
    <source>
        <dbReference type="Proteomes" id="UP000823912"/>
    </source>
</evidence>
<proteinExistence type="predicted"/>
<dbReference type="InterPro" id="IPR009057">
    <property type="entry name" value="Homeodomain-like_sf"/>
</dbReference>
<evidence type="ECO:0000256" key="2">
    <source>
        <dbReference type="ARBA" id="ARBA00023125"/>
    </source>
</evidence>
<dbReference type="GO" id="GO:0043565">
    <property type="term" value="F:sequence-specific DNA binding"/>
    <property type="evidence" value="ECO:0007669"/>
    <property type="project" value="InterPro"/>
</dbReference>
<name>A0A9D1JA21_9FIRM</name>
<dbReference type="PROSITE" id="PS01124">
    <property type="entry name" value="HTH_ARAC_FAMILY_2"/>
    <property type="match status" value="1"/>
</dbReference>
<dbReference type="AlphaFoldDB" id="A0A9D1JA21"/>
<sequence>MSLEAIELFHGMSGCVEHLYCWTCAPDGTLLYSNCPDEQPLYTLFTSCGFVEKIRAYARDHDAPYALGTYMGLVWFSVLEKQDRVLKKIHLLGPVFHEPVQESEMETFLRDYETLGMKFTAKHILIGAMRQLPVIFRKTFGQLALMLHYCVNGERLSYHQLAFLVDQELDEDKDTAPGLYRDIRLRTKELTEYLRTGFSLPEDSADLPQISASLPTNASGISAPLRKLKDAAIVLTAQCAEAAIDGGLNPETAYRMADRYMGSIEQHRSHLELTSMISSMYRDYLSRVQEIQNQACSLSREIQFCAEYVRNHPEEKLTVAGLAALTGYTPGYLSRKFREETGISPGAYIKEQKLRYGALLLVTTSDDLTAIADRLGFCSRSHFSDVFHRFMGVSPSEYRRNHS</sequence>
<dbReference type="SMART" id="SM00342">
    <property type="entry name" value="HTH_ARAC"/>
    <property type="match status" value="1"/>
</dbReference>
<dbReference type="Proteomes" id="UP000823912">
    <property type="component" value="Unassembled WGS sequence"/>
</dbReference>
<dbReference type="SUPFAM" id="SSF46689">
    <property type="entry name" value="Homeodomain-like"/>
    <property type="match status" value="2"/>
</dbReference>
<dbReference type="PANTHER" id="PTHR43280:SF2">
    <property type="entry name" value="HTH-TYPE TRANSCRIPTIONAL REGULATOR EXSA"/>
    <property type="match status" value="1"/>
</dbReference>
<dbReference type="PANTHER" id="PTHR43280">
    <property type="entry name" value="ARAC-FAMILY TRANSCRIPTIONAL REGULATOR"/>
    <property type="match status" value="1"/>
</dbReference>
<dbReference type="GO" id="GO:0003700">
    <property type="term" value="F:DNA-binding transcription factor activity"/>
    <property type="evidence" value="ECO:0007669"/>
    <property type="project" value="InterPro"/>
</dbReference>
<keyword evidence="1" id="KW-0805">Transcription regulation</keyword>
<evidence type="ECO:0000313" key="5">
    <source>
        <dbReference type="EMBL" id="HIR69977.1"/>
    </source>
</evidence>
<organism evidence="5 6">
    <name type="scientific">Candidatus Pullilachnospira gallistercoris</name>
    <dbReference type="NCBI Taxonomy" id="2840911"/>
    <lineage>
        <taxon>Bacteria</taxon>
        <taxon>Bacillati</taxon>
        <taxon>Bacillota</taxon>
        <taxon>Clostridia</taxon>
        <taxon>Lachnospirales</taxon>
        <taxon>Lachnospiraceae</taxon>
        <taxon>Lachnospiraceae incertae sedis</taxon>
        <taxon>Candidatus Pullilachnospira</taxon>
    </lineage>
</organism>
<dbReference type="Gene3D" id="1.10.10.60">
    <property type="entry name" value="Homeodomain-like"/>
    <property type="match status" value="2"/>
</dbReference>
<comment type="caution">
    <text evidence="5">The sequence shown here is derived from an EMBL/GenBank/DDBJ whole genome shotgun (WGS) entry which is preliminary data.</text>
</comment>
<protein>
    <submittedName>
        <fullName evidence="5">Helix-turn-helix transcriptional regulator</fullName>
    </submittedName>
</protein>
<gene>
    <name evidence="5" type="ORF">IAA55_01705</name>
</gene>
<evidence type="ECO:0000256" key="3">
    <source>
        <dbReference type="ARBA" id="ARBA00023163"/>
    </source>
</evidence>
<dbReference type="PRINTS" id="PR00032">
    <property type="entry name" value="HTHARAC"/>
</dbReference>
<dbReference type="Pfam" id="PF12833">
    <property type="entry name" value="HTH_18"/>
    <property type="match status" value="1"/>
</dbReference>
<reference evidence="5" key="2">
    <citation type="journal article" date="2021" name="PeerJ">
        <title>Extensive microbial diversity within the chicken gut microbiome revealed by metagenomics and culture.</title>
        <authorList>
            <person name="Gilroy R."/>
            <person name="Ravi A."/>
            <person name="Getino M."/>
            <person name="Pursley I."/>
            <person name="Horton D.L."/>
            <person name="Alikhan N.F."/>
            <person name="Baker D."/>
            <person name="Gharbi K."/>
            <person name="Hall N."/>
            <person name="Watson M."/>
            <person name="Adriaenssens E.M."/>
            <person name="Foster-Nyarko E."/>
            <person name="Jarju S."/>
            <person name="Secka A."/>
            <person name="Antonio M."/>
            <person name="Oren A."/>
            <person name="Chaudhuri R.R."/>
            <person name="La Ragione R."/>
            <person name="Hildebrand F."/>
            <person name="Pallen M.J."/>
        </authorList>
    </citation>
    <scope>NUCLEOTIDE SEQUENCE</scope>
    <source>
        <strain evidence="5">ChiSjej5B23-6657</strain>
    </source>
</reference>
<evidence type="ECO:0000259" key="4">
    <source>
        <dbReference type="PROSITE" id="PS01124"/>
    </source>
</evidence>
<keyword evidence="2" id="KW-0238">DNA-binding</keyword>
<feature type="domain" description="HTH araC/xylS-type" evidence="4">
    <location>
        <begin position="303"/>
        <end position="401"/>
    </location>
</feature>
<dbReference type="InterPro" id="IPR020449">
    <property type="entry name" value="Tscrpt_reg_AraC-type_HTH"/>
</dbReference>